<dbReference type="RefSeq" id="WP_006287996.1">
    <property type="nucleotide sequence ID" value="NZ_BALG01000372.1"/>
</dbReference>
<comment type="caution">
    <text evidence="1">The sequence shown here is derived from an EMBL/GenBank/DDBJ whole genome shotgun (WGS) entry which is preliminary data.</text>
</comment>
<dbReference type="GO" id="GO:0008168">
    <property type="term" value="F:methyltransferase activity"/>
    <property type="evidence" value="ECO:0007669"/>
    <property type="project" value="UniProtKB-KW"/>
</dbReference>
<proteinExistence type="predicted"/>
<reference evidence="1 2" key="1">
    <citation type="submission" date="2012-10" db="EMBL/GenBank/DDBJ databases">
        <title>Draft Genome Sequence of Paenibacillus popilliae ATCC 14706T.</title>
        <authorList>
            <person name="Iiyama K."/>
            <person name="Mori K."/>
            <person name="Mon H."/>
            <person name="Chieda Y."/>
            <person name="Lee J.M."/>
            <person name="Kusakabe T."/>
            <person name="Tashiro K."/>
            <person name="Asano S."/>
            <person name="Yasunaga-Aoki C."/>
            <person name="Shimizu S."/>
        </authorList>
    </citation>
    <scope>NUCLEOTIDE SEQUENCE [LARGE SCALE GENOMIC DNA]</scope>
    <source>
        <strain evidence="1 2">ATCC 14706</strain>
    </source>
</reference>
<accession>M9LD57</accession>
<organism evidence="1 2">
    <name type="scientific">Paenibacillus popilliae ATCC 14706</name>
    <dbReference type="NCBI Taxonomy" id="1212764"/>
    <lineage>
        <taxon>Bacteria</taxon>
        <taxon>Bacillati</taxon>
        <taxon>Bacillota</taxon>
        <taxon>Bacilli</taxon>
        <taxon>Bacillales</taxon>
        <taxon>Paenibacillaceae</taxon>
        <taxon>Paenibacillus</taxon>
    </lineage>
</organism>
<name>M9LD57_PAEPP</name>
<dbReference type="AlphaFoldDB" id="M9LD57"/>
<feature type="non-terminal residue" evidence="1">
    <location>
        <position position="250"/>
    </location>
</feature>
<dbReference type="EMBL" id="BALG01000372">
    <property type="protein sequence ID" value="GAC44202.1"/>
    <property type="molecule type" value="Genomic_DNA"/>
</dbReference>
<keyword evidence="2" id="KW-1185">Reference proteome</keyword>
<dbReference type="Proteomes" id="UP000029453">
    <property type="component" value="Unassembled WGS sequence"/>
</dbReference>
<keyword evidence="1" id="KW-0808">Transferase</keyword>
<sequence>MQANAYVQGIFIGLCISLLAGVFSPLEITALAPATVYADKADSAEDEDPRFVPKVERAASDESDEIVSWTVPNDDESDEVADVEWMAESDLALGAKPSSIDFANASRVKLTAGELTKLTCKDMDAHESVYLKVDLTKGVAVSFQATGAAGLEMYTSNGTRVASSGTNWLIYTAEDTDTYYLKALAGDSEAAIVLRISQAIIAPGTLNYTGSEDFAYFATNVKADRTMVFKTDYQYSTFKLYNAPSTSQDN</sequence>
<evidence type="ECO:0000313" key="1">
    <source>
        <dbReference type="EMBL" id="GAC44202.1"/>
    </source>
</evidence>
<evidence type="ECO:0000313" key="2">
    <source>
        <dbReference type="Proteomes" id="UP000029453"/>
    </source>
</evidence>
<protein>
    <submittedName>
        <fullName evidence="1">Methyltransferase</fullName>
    </submittedName>
</protein>
<dbReference type="GO" id="GO:0032259">
    <property type="term" value="P:methylation"/>
    <property type="evidence" value="ECO:0007669"/>
    <property type="project" value="UniProtKB-KW"/>
</dbReference>
<gene>
    <name evidence="1" type="ORF">PPOP_3605</name>
</gene>
<keyword evidence="1" id="KW-0489">Methyltransferase</keyword>